<evidence type="ECO:0000313" key="1">
    <source>
        <dbReference type="EMBL" id="OJJ66041.1"/>
    </source>
</evidence>
<gene>
    <name evidence="1" type="ORF">ASPBRDRAFT_138890</name>
</gene>
<dbReference type="RefSeq" id="XP_067473291.1">
    <property type="nucleotide sequence ID" value="XM_067619036.1"/>
</dbReference>
<dbReference type="Proteomes" id="UP000184499">
    <property type="component" value="Unassembled WGS sequence"/>
</dbReference>
<name>A0A1L9U2Y9_ASPBC</name>
<feature type="non-terminal residue" evidence="1">
    <location>
        <position position="1"/>
    </location>
</feature>
<keyword evidence="2" id="KW-1185">Reference proteome</keyword>
<accession>A0A1L9U2Y9</accession>
<dbReference type="VEuPathDB" id="FungiDB:ASPBRDRAFT_138890"/>
<protein>
    <submittedName>
        <fullName evidence="1">Uncharacterized protein</fullName>
    </submittedName>
</protein>
<proteinExistence type="predicted"/>
<sequence>GCQVQLAIHKVSAYFVQGCGFGLYPAEGDRTELMAYMIKDPHLISIVRLVQQQAIYSAKFQCSGRC</sequence>
<dbReference type="GeneID" id="93571524"/>
<dbReference type="AlphaFoldDB" id="A0A1L9U2Y9"/>
<organism evidence="1 2">
    <name type="scientific">Aspergillus brasiliensis (strain CBS 101740 / IMI 381727 / IBT 21946)</name>
    <dbReference type="NCBI Taxonomy" id="767769"/>
    <lineage>
        <taxon>Eukaryota</taxon>
        <taxon>Fungi</taxon>
        <taxon>Dikarya</taxon>
        <taxon>Ascomycota</taxon>
        <taxon>Pezizomycotina</taxon>
        <taxon>Eurotiomycetes</taxon>
        <taxon>Eurotiomycetidae</taxon>
        <taxon>Eurotiales</taxon>
        <taxon>Aspergillaceae</taxon>
        <taxon>Aspergillus</taxon>
        <taxon>Aspergillus subgen. Circumdati</taxon>
    </lineage>
</organism>
<dbReference type="EMBL" id="KV878702">
    <property type="protein sequence ID" value="OJJ66041.1"/>
    <property type="molecule type" value="Genomic_DNA"/>
</dbReference>
<evidence type="ECO:0000313" key="2">
    <source>
        <dbReference type="Proteomes" id="UP000184499"/>
    </source>
</evidence>
<reference evidence="2" key="1">
    <citation type="journal article" date="2017" name="Genome Biol.">
        <title>Comparative genomics reveals high biological diversity and specific adaptations in the industrially and medically important fungal genus Aspergillus.</title>
        <authorList>
            <person name="de Vries R.P."/>
            <person name="Riley R."/>
            <person name="Wiebenga A."/>
            <person name="Aguilar-Osorio G."/>
            <person name="Amillis S."/>
            <person name="Uchima C.A."/>
            <person name="Anderluh G."/>
            <person name="Asadollahi M."/>
            <person name="Askin M."/>
            <person name="Barry K."/>
            <person name="Battaglia E."/>
            <person name="Bayram O."/>
            <person name="Benocci T."/>
            <person name="Braus-Stromeyer S.A."/>
            <person name="Caldana C."/>
            <person name="Canovas D."/>
            <person name="Cerqueira G.C."/>
            <person name="Chen F."/>
            <person name="Chen W."/>
            <person name="Choi C."/>
            <person name="Clum A."/>
            <person name="Dos Santos R.A."/>
            <person name="Damasio A.R."/>
            <person name="Diallinas G."/>
            <person name="Emri T."/>
            <person name="Fekete E."/>
            <person name="Flipphi M."/>
            <person name="Freyberg S."/>
            <person name="Gallo A."/>
            <person name="Gournas C."/>
            <person name="Habgood R."/>
            <person name="Hainaut M."/>
            <person name="Harispe M.L."/>
            <person name="Henrissat B."/>
            <person name="Hilden K.S."/>
            <person name="Hope R."/>
            <person name="Hossain A."/>
            <person name="Karabika E."/>
            <person name="Karaffa L."/>
            <person name="Karanyi Z."/>
            <person name="Krasevec N."/>
            <person name="Kuo A."/>
            <person name="Kusch H."/>
            <person name="LaButti K."/>
            <person name="Lagendijk E.L."/>
            <person name="Lapidus A."/>
            <person name="Levasseur A."/>
            <person name="Lindquist E."/>
            <person name="Lipzen A."/>
            <person name="Logrieco A.F."/>
            <person name="MacCabe A."/>
            <person name="Maekelae M.R."/>
            <person name="Malavazi I."/>
            <person name="Melin P."/>
            <person name="Meyer V."/>
            <person name="Mielnichuk N."/>
            <person name="Miskei M."/>
            <person name="Molnar A.P."/>
            <person name="Mule G."/>
            <person name="Ngan C.Y."/>
            <person name="Orejas M."/>
            <person name="Orosz E."/>
            <person name="Ouedraogo J.P."/>
            <person name="Overkamp K.M."/>
            <person name="Park H.-S."/>
            <person name="Perrone G."/>
            <person name="Piumi F."/>
            <person name="Punt P.J."/>
            <person name="Ram A.F."/>
            <person name="Ramon A."/>
            <person name="Rauscher S."/>
            <person name="Record E."/>
            <person name="Riano-Pachon D.M."/>
            <person name="Robert V."/>
            <person name="Roehrig J."/>
            <person name="Ruller R."/>
            <person name="Salamov A."/>
            <person name="Salih N.S."/>
            <person name="Samson R.A."/>
            <person name="Sandor E."/>
            <person name="Sanguinetti M."/>
            <person name="Schuetze T."/>
            <person name="Sepcic K."/>
            <person name="Shelest E."/>
            <person name="Sherlock G."/>
            <person name="Sophianopoulou V."/>
            <person name="Squina F.M."/>
            <person name="Sun H."/>
            <person name="Susca A."/>
            <person name="Todd R.B."/>
            <person name="Tsang A."/>
            <person name="Unkles S.E."/>
            <person name="van de Wiele N."/>
            <person name="van Rossen-Uffink D."/>
            <person name="Oliveira J.V."/>
            <person name="Vesth T.C."/>
            <person name="Visser J."/>
            <person name="Yu J.-H."/>
            <person name="Zhou M."/>
            <person name="Andersen M.R."/>
            <person name="Archer D.B."/>
            <person name="Baker S.E."/>
            <person name="Benoit I."/>
            <person name="Brakhage A.A."/>
            <person name="Braus G.H."/>
            <person name="Fischer R."/>
            <person name="Frisvad J.C."/>
            <person name="Goldman G.H."/>
            <person name="Houbraken J."/>
            <person name="Oakley B."/>
            <person name="Pocsi I."/>
            <person name="Scazzocchio C."/>
            <person name="Seiboth B."/>
            <person name="vanKuyk P.A."/>
            <person name="Wortman J."/>
            <person name="Dyer P.S."/>
            <person name="Grigoriev I.V."/>
        </authorList>
    </citation>
    <scope>NUCLEOTIDE SEQUENCE [LARGE SCALE GENOMIC DNA]</scope>
    <source>
        <strain evidence="2">CBS 101740 / IMI 381727 / IBT 21946</strain>
    </source>
</reference>